<name>A0ACC1K240_9FUNG</name>
<sequence length="410" mass="45409">MKFFNIALGLTLLGTYVADCMAVPPGAESVPVCKKIGVRKEIRSLTATEWQAYSNAVAAAYNDKWIDWFGYYHSRVADVVHGSSQFLVFHRDFINSYEDILQGYNPDIMVPYWNMMVDFQNPANSSVLGSKYLGGNGVGANNCVTSGLAGAWSLFPKNRCLSRVYNNGTNINSWYSPEYVTSVMQRSNTYADFRFNIENSVHGAVHLGLNGDMGTMHSPTDPVFFLHHVNIDRLYAQWQAVKPATRTYMYDGVDSKSVPVTTNDSIIGTSTPVYTVMRLGYGKMCYTYDTIKAAKGDASALVKRQPRKCIKRPSPATQQIIMKLPPKVLAQFYPSFAKGPGHPLENEMATISPHQPMAADACAVDFKAPPPNENMRGKMPLPSGLPDDWIKMQGSSVAQVRALEKAAYDM</sequence>
<comment type="caution">
    <text evidence="1">The sequence shown here is derived from an EMBL/GenBank/DDBJ whole genome shotgun (WGS) entry which is preliminary data.</text>
</comment>
<organism evidence="1 2">
    <name type="scientific">Coemansia linderi</name>
    <dbReference type="NCBI Taxonomy" id="2663919"/>
    <lineage>
        <taxon>Eukaryota</taxon>
        <taxon>Fungi</taxon>
        <taxon>Fungi incertae sedis</taxon>
        <taxon>Zoopagomycota</taxon>
        <taxon>Kickxellomycotina</taxon>
        <taxon>Kickxellomycetes</taxon>
        <taxon>Kickxellales</taxon>
        <taxon>Kickxellaceae</taxon>
        <taxon>Coemansia</taxon>
    </lineage>
</organism>
<dbReference type="EMBL" id="JANBUK010002616">
    <property type="protein sequence ID" value="KAJ2771476.1"/>
    <property type="molecule type" value="Genomic_DNA"/>
</dbReference>
<protein>
    <submittedName>
        <fullName evidence="1">Uncharacterized protein</fullName>
    </submittedName>
</protein>
<evidence type="ECO:0000313" key="2">
    <source>
        <dbReference type="Proteomes" id="UP001140066"/>
    </source>
</evidence>
<proteinExistence type="predicted"/>
<accession>A0ACC1K240</accession>
<keyword evidence="2" id="KW-1185">Reference proteome</keyword>
<dbReference type="Proteomes" id="UP001140066">
    <property type="component" value="Unassembled WGS sequence"/>
</dbReference>
<feature type="non-terminal residue" evidence="1">
    <location>
        <position position="410"/>
    </location>
</feature>
<gene>
    <name evidence="1" type="ORF">GGI18_005032</name>
</gene>
<reference evidence="1" key="1">
    <citation type="submission" date="2022-07" db="EMBL/GenBank/DDBJ databases">
        <title>Phylogenomic reconstructions and comparative analyses of Kickxellomycotina fungi.</title>
        <authorList>
            <person name="Reynolds N.K."/>
            <person name="Stajich J.E."/>
            <person name="Barry K."/>
            <person name="Grigoriev I.V."/>
            <person name="Crous P."/>
            <person name="Smith M.E."/>
        </authorList>
    </citation>
    <scope>NUCLEOTIDE SEQUENCE</scope>
    <source>
        <strain evidence="1">BCRC 34191</strain>
    </source>
</reference>
<evidence type="ECO:0000313" key="1">
    <source>
        <dbReference type="EMBL" id="KAJ2771476.1"/>
    </source>
</evidence>